<dbReference type="FunFam" id="3.20.20.70:FF:000020">
    <property type="entry name" value="Triosephosphate isomerase"/>
    <property type="match status" value="1"/>
</dbReference>
<feature type="active site" description="Electrophile" evidence="13">
    <location>
        <position position="91"/>
    </location>
</feature>
<evidence type="ECO:0000256" key="9">
    <source>
        <dbReference type="ARBA" id="ARBA00022490"/>
    </source>
</evidence>
<dbReference type="GO" id="GO:0005829">
    <property type="term" value="C:cytosol"/>
    <property type="evidence" value="ECO:0007669"/>
    <property type="project" value="TreeGrafter"/>
</dbReference>
<dbReference type="HAMAP" id="MF_00147_B">
    <property type="entry name" value="TIM_B"/>
    <property type="match status" value="1"/>
</dbReference>
<dbReference type="Gene3D" id="3.20.20.70">
    <property type="entry name" value="Aldolase class I"/>
    <property type="match status" value="1"/>
</dbReference>
<dbReference type="GO" id="GO:0046166">
    <property type="term" value="P:glyceraldehyde-3-phosphate biosynthetic process"/>
    <property type="evidence" value="ECO:0007669"/>
    <property type="project" value="TreeGrafter"/>
</dbReference>
<comment type="subunit">
    <text evidence="5 13 14">Homodimer.</text>
</comment>
<evidence type="ECO:0000256" key="7">
    <source>
        <dbReference type="ARBA" id="ARBA00019397"/>
    </source>
</evidence>
<dbReference type="OrthoDB" id="9809429at2"/>
<proteinExistence type="inferred from homology"/>
<evidence type="ECO:0000256" key="6">
    <source>
        <dbReference type="ARBA" id="ARBA00011940"/>
    </source>
</evidence>
<feature type="binding site" evidence="13">
    <location>
        <position position="208"/>
    </location>
    <ligand>
        <name>substrate</name>
    </ligand>
</feature>
<evidence type="ECO:0000256" key="8">
    <source>
        <dbReference type="ARBA" id="ARBA00022432"/>
    </source>
</evidence>
<evidence type="ECO:0000256" key="2">
    <source>
        <dbReference type="ARBA" id="ARBA00004742"/>
    </source>
</evidence>
<protein>
    <recommendedName>
        <fullName evidence="7 13">Triosephosphate isomerase</fullName>
        <shortName evidence="13">TIM</shortName>
        <shortName evidence="13">TPI</shortName>
        <ecNumber evidence="6 13">5.3.1.1</ecNumber>
    </recommendedName>
    <alternativeName>
        <fullName evidence="13">Triose-phosphate isomerase</fullName>
    </alternativeName>
</protein>
<dbReference type="InterPro" id="IPR000652">
    <property type="entry name" value="Triosephosphate_isomerase"/>
</dbReference>
<dbReference type="AlphaFoldDB" id="A0A0N1EQ93"/>
<dbReference type="Proteomes" id="UP000037848">
    <property type="component" value="Unassembled WGS sequence"/>
</dbReference>
<dbReference type="GO" id="GO:0004807">
    <property type="term" value="F:triose-phosphate isomerase activity"/>
    <property type="evidence" value="ECO:0007669"/>
    <property type="project" value="UniProtKB-UniRule"/>
</dbReference>
<keyword evidence="16" id="KW-1185">Reference proteome</keyword>
<dbReference type="InterPro" id="IPR020861">
    <property type="entry name" value="Triosephosphate_isomerase_AS"/>
</dbReference>
<organism evidence="15 16">
    <name type="scientific">Pseudoalteromonas porphyrae</name>
    <dbReference type="NCBI Taxonomy" id="187330"/>
    <lineage>
        <taxon>Bacteria</taxon>
        <taxon>Pseudomonadati</taxon>
        <taxon>Pseudomonadota</taxon>
        <taxon>Gammaproteobacteria</taxon>
        <taxon>Alteromonadales</taxon>
        <taxon>Pseudoalteromonadaceae</taxon>
        <taxon>Pseudoalteromonas</taxon>
    </lineage>
</organism>
<evidence type="ECO:0000256" key="14">
    <source>
        <dbReference type="RuleBase" id="RU363013"/>
    </source>
</evidence>
<dbReference type="PANTHER" id="PTHR21139">
    <property type="entry name" value="TRIOSEPHOSPHATE ISOMERASE"/>
    <property type="match status" value="1"/>
</dbReference>
<dbReference type="STRING" id="187330.AMS58_01450"/>
<dbReference type="InterPro" id="IPR022896">
    <property type="entry name" value="TrioseP_Isoase_bac/euk"/>
</dbReference>
<feature type="active site" description="Proton acceptor" evidence="13">
    <location>
        <position position="163"/>
    </location>
</feature>
<dbReference type="GO" id="GO:0006094">
    <property type="term" value="P:gluconeogenesis"/>
    <property type="evidence" value="ECO:0007669"/>
    <property type="project" value="UniProtKB-UniRule"/>
</dbReference>
<keyword evidence="10 13" id="KW-0324">Glycolysis</keyword>
<evidence type="ECO:0000256" key="3">
    <source>
        <dbReference type="ARBA" id="ARBA00004939"/>
    </source>
</evidence>
<comment type="similarity">
    <text evidence="4 13 14">Belongs to the triosephosphate isomerase family.</text>
</comment>
<comment type="subcellular location">
    <subcellularLocation>
        <location evidence="13 14">Cytoplasm</location>
    </subcellularLocation>
</comment>
<evidence type="ECO:0000256" key="11">
    <source>
        <dbReference type="ARBA" id="ARBA00023235"/>
    </source>
</evidence>
<evidence type="ECO:0000256" key="10">
    <source>
        <dbReference type="ARBA" id="ARBA00023152"/>
    </source>
</evidence>
<comment type="pathway">
    <text evidence="13 14">Carbohydrate degradation; glycolysis; D-glyceraldehyde 3-phosphate from glycerone phosphate: step 1/1.</text>
</comment>
<dbReference type="PROSITE" id="PS51440">
    <property type="entry name" value="TIM_2"/>
    <property type="match status" value="1"/>
</dbReference>
<gene>
    <name evidence="13" type="primary">tpiA</name>
    <name evidence="15" type="ORF">ADS77_08830</name>
</gene>
<evidence type="ECO:0000256" key="4">
    <source>
        <dbReference type="ARBA" id="ARBA00007422"/>
    </source>
</evidence>
<dbReference type="UniPathway" id="UPA00109">
    <property type="reaction ID" value="UER00189"/>
</dbReference>
<dbReference type="UniPathway" id="UPA00138"/>
<dbReference type="PATRIC" id="fig|187330.3.peg.3805"/>
<evidence type="ECO:0000313" key="15">
    <source>
        <dbReference type="EMBL" id="KPH63995.1"/>
    </source>
</evidence>
<dbReference type="EC" id="5.3.1.1" evidence="6 13"/>
<comment type="pathway">
    <text evidence="3">Carbohydrate metabolism; erythritol degradation.</text>
</comment>
<keyword evidence="11 13" id="KW-0413">Isomerase</keyword>
<reference evidence="15 16" key="1">
    <citation type="submission" date="2015-08" db="EMBL/GenBank/DDBJ databases">
        <title>Draft Genome Sequence of Pseudoalteromonas porphyrae UCD-SED14.</title>
        <authorList>
            <person name="Coil D.A."/>
            <person name="Jospin G."/>
            <person name="Lee R.D."/>
            <person name="Eisen J.A."/>
        </authorList>
    </citation>
    <scope>NUCLEOTIDE SEQUENCE [LARGE SCALE GENOMIC DNA]</scope>
    <source>
        <strain evidence="15 16">UCD-SED14</strain>
    </source>
</reference>
<comment type="catalytic activity">
    <reaction evidence="1 13 14">
        <text>D-glyceraldehyde 3-phosphate = dihydroxyacetone phosphate</text>
        <dbReference type="Rhea" id="RHEA:18585"/>
        <dbReference type="ChEBI" id="CHEBI:57642"/>
        <dbReference type="ChEBI" id="CHEBI:59776"/>
        <dbReference type="EC" id="5.3.1.1"/>
    </reaction>
</comment>
<evidence type="ECO:0000256" key="1">
    <source>
        <dbReference type="ARBA" id="ARBA00000474"/>
    </source>
</evidence>
<dbReference type="NCBIfam" id="TIGR00419">
    <property type="entry name" value="tim"/>
    <property type="match status" value="1"/>
</dbReference>
<dbReference type="GO" id="GO:0006096">
    <property type="term" value="P:glycolytic process"/>
    <property type="evidence" value="ECO:0007669"/>
    <property type="project" value="UniProtKB-UniRule"/>
</dbReference>
<name>A0A0N1EQ93_9GAMM</name>
<feature type="binding site" evidence="13">
    <location>
        <position position="169"/>
    </location>
    <ligand>
        <name>substrate</name>
    </ligand>
</feature>
<keyword evidence="8 13" id="KW-0312">Gluconeogenesis</keyword>
<sequence length="249" mass="26331">MAIRKPMVAGNWKMNGSKELVQQLSDAINNVKSDKIDVVIFPPYPLLPMLTAAGVTTGAQTVSENEAGAFTGEVDAQLIKDLGGEYTLVGHSERRNVYGESNDTVAAKFSRAQQVGLTPILCVGESEEQREQGQTELVVAAQIDAVINKLGLAALKDSVIAYEPVWAIGTGKTASPEQAQNVHKFIRDKIADKNSDLAQGLTILYGGSVNEKNSELLFAQPDIDGGLIGGASLKAGLFTAICESAKGTV</sequence>
<evidence type="ECO:0000313" key="16">
    <source>
        <dbReference type="Proteomes" id="UP000037848"/>
    </source>
</evidence>
<dbReference type="InterPro" id="IPR013785">
    <property type="entry name" value="Aldolase_TIM"/>
</dbReference>
<dbReference type="GO" id="GO:0019563">
    <property type="term" value="P:glycerol catabolic process"/>
    <property type="evidence" value="ECO:0007669"/>
    <property type="project" value="TreeGrafter"/>
</dbReference>
<comment type="function">
    <text evidence="12 13">Involved in the gluconeogenesis. Catalyzes stereospecifically the conversion of dihydroxyacetone phosphate (DHAP) to D-glyceraldehyde-3-phosphate (G3P).</text>
</comment>
<feature type="binding site" evidence="13">
    <location>
        <begin position="229"/>
        <end position="230"/>
    </location>
    <ligand>
        <name>substrate</name>
    </ligand>
</feature>
<dbReference type="Pfam" id="PF00121">
    <property type="entry name" value="TIM"/>
    <property type="match status" value="1"/>
</dbReference>
<dbReference type="EMBL" id="LHPH01000007">
    <property type="protein sequence ID" value="KPH63995.1"/>
    <property type="molecule type" value="Genomic_DNA"/>
</dbReference>
<dbReference type="PROSITE" id="PS00171">
    <property type="entry name" value="TIM_1"/>
    <property type="match status" value="1"/>
</dbReference>
<evidence type="ECO:0000256" key="13">
    <source>
        <dbReference type="HAMAP-Rule" id="MF_00147"/>
    </source>
</evidence>
<keyword evidence="9 13" id="KW-0963">Cytoplasm</keyword>
<feature type="binding site" evidence="13">
    <location>
        <begin position="11"/>
        <end position="13"/>
    </location>
    <ligand>
        <name>substrate</name>
    </ligand>
</feature>
<dbReference type="InterPro" id="IPR035990">
    <property type="entry name" value="TIM_sf"/>
</dbReference>
<accession>A0A0N1EQ93</accession>
<dbReference type="SUPFAM" id="SSF51351">
    <property type="entry name" value="Triosephosphate isomerase (TIM)"/>
    <property type="match status" value="1"/>
</dbReference>
<dbReference type="CDD" id="cd00311">
    <property type="entry name" value="TIM"/>
    <property type="match status" value="1"/>
</dbReference>
<evidence type="ECO:0000256" key="5">
    <source>
        <dbReference type="ARBA" id="ARBA00011738"/>
    </source>
</evidence>
<dbReference type="PANTHER" id="PTHR21139:SF42">
    <property type="entry name" value="TRIOSEPHOSPHATE ISOMERASE"/>
    <property type="match status" value="1"/>
</dbReference>
<dbReference type="RefSeq" id="WP_054453917.1">
    <property type="nucleotide sequence ID" value="NZ_LHPH01000007.1"/>
</dbReference>
<comment type="pathway">
    <text evidence="2 13 14">Carbohydrate biosynthesis; gluconeogenesis.</text>
</comment>
<comment type="caution">
    <text evidence="15">The sequence shown here is derived from an EMBL/GenBank/DDBJ whole genome shotgun (WGS) entry which is preliminary data.</text>
</comment>
<evidence type="ECO:0000256" key="12">
    <source>
        <dbReference type="ARBA" id="ARBA00055680"/>
    </source>
</evidence>